<dbReference type="Proteomes" id="UP000251889">
    <property type="component" value="Unassembled WGS sequence"/>
</dbReference>
<accession>A0A364Y2I5</accession>
<keyword evidence="1" id="KW-0472">Membrane</keyword>
<gene>
    <name evidence="3" type="ORF">DQQ10_11660</name>
</gene>
<sequence>MSAEKPNWHVVAAYLAGEMSADEKMNFEAWIKASKENELLFRESQILWKNSGKRIQLADVDTENEWQRLEQKMVSRSFFHDNLWMKVAAAIALLAVAIYGLIVLNLKDDIIIASGDHVATVYLPDSTRVWLNVNSSLVYADDFDQEHRKVHLKGEGYFDVRHDSLHKFVVTTEDASIEVLGTAFNVQEDSSTLTLSVEKGKVLLLPSGQKKGEEVAAQEIISLVNNVVMPKKKVDGDFSIWRKVRNPHYELEKSQPQKFLNVKFSWRKNAINQSVVEGNILNTASLAEYTNIDLAVTYSNLKGKSKTITIKIDGKIGNGEKLTFSKKLFDIFRDTQHMEVSVRGAEVVQ</sequence>
<name>A0A364Y2I5_9BACT</name>
<evidence type="ECO:0000313" key="3">
    <source>
        <dbReference type="EMBL" id="RAW00892.1"/>
    </source>
</evidence>
<dbReference type="OrthoDB" id="923517at2"/>
<reference evidence="3 4" key="1">
    <citation type="submission" date="2018-06" db="EMBL/GenBank/DDBJ databases">
        <title>Chryseolinea flavus sp. nov., a member of the phylum Bacteroidetes isolated from soil.</title>
        <authorList>
            <person name="Li Y."/>
            <person name="Wang J."/>
        </authorList>
    </citation>
    <scope>NUCLEOTIDE SEQUENCE [LARGE SCALE GENOMIC DNA]</scope>
    <source>
        <strain evidence="3 4">SDU1-6</strain>
    </source>
</reference>
<dbReference type="Gene3D" id="2.60.120.1440">
    <property type="match status" value="1"/>
</dbReference>
<evidence type="ECO:0000313" key="4">
    <source>
        <dbReference type="Proteomes" id="UP000251889"/>
    </source>
</evidence>
<organism evidence="3 4">
    <name type="scientific">Pseudochryseolinea flava</name>
    <dbReference type="NCBI Taxonomy" id="2059302"/>
    <lineage>
        <taxon>Bacteria</taxon>
        <taxon>Pseudomonadati</taxon>
        <taxon>Bacteroidota</taxon>
        <taxon>Cytophagia</taxon>
        <taxon>Cytophagales</taxon>
        <taxon>Fulvivirgaceae</taxon>
        <taxon>Pseudochryseolinea</taxon>
    </lineage>
</organism>
<comment type="caution">
    <text evidence="3">The sequence shown here is derived from an EMBL/GenBank/DDBJ whole genome shotgun (WGS) entry which is preliminary data.</text>
</comment>
<dbReference type="GO" id="GO:0016989">
    <property type="term" value="F:sigma factor antagonist activity"/>
    <property type="evidence" value="ECO:0007669"/>
    <property type="project" value="TreeGrafter"/>
</dbReference>
<keyword evidence="4" id="KW-1185">Reference proteome</keyword>
<dbReference type="PANTHER" id="PTHR30273:SF2">
    <property type="entry name" value="PROTEIN FECR"/>
    <property type="match status" value="1"/>
</dbReference>
<evidence type="ECO:0000259" key="2">
    <source>
        <dbReference type="Pfam" id="PF04773"/>
    </source>
</evidence>
<feature type="domain" description="FecR protein" evidence="2">
    <location>
        <begin position="116"/>
        <end position="202"/>
    </location>
</feature>
<protein>
    <recommendedName>
        <fullName evidence="2">FecR protein domain-containing protein</fullName>
    </recommendedName>
</protein>
<keyword evidence="1" id="KW-1133">Transmembrane helix</keyword>
<feature type="transmembrane region" description="Helical" evidence="1">
    <location>
        <begin position="83"/>
        <end position="104"/>
    </location>
</feature>
<dbReference type="PANTHER" id="PTHR30273">
    <property type="entry name" value="PERIPLASMIC SIGNAL SENSOR AND SIGMA FACTOR ACTIVATOR FECR-RELATED"/>
    <property type="match status" value="1"/>
</dbReference>
<dbReference type="RefSeq" id="WP_112747048.1">
    <property type="nucleotide sequence ID" value="NZ_QMFY01000005.1"/>
</dbReference>
<dbReference type="AlphaFoldDB" id="A0A364Y2I5"/>
<proteinExistence type="predicted"/>
<dbReference type="InterPro" id="IPR012373">
    <property type="entry name" value="Ferrdict_sens_TM"/>
</dbReference>
<dbReference type="EMBL" id="QMFY01000005">
    <property type="protein sequence ID" value="RAW00892.1"/>
    <property type="molecule type" value="Genomic_DNA"/>
</dbReference>
<evidence type="ECO:0000256" key="1">
    <source>
        <dbReference type="SAM" id="Phobius"/>
    </source>
</evidence>
<dbReference type="InterPro" id="IPR006860">
    <property type="entry name" value="FecR"/>
</dbReference>
<keyword evidence="1" id="KW-0812">Transmembrane</keyword>
<dbReference type="Pfam" id="PF04773">
    <property type="entry name" value="FecR"/>
    <property type="match status" value="1"/>
</dbReference>